<evidence type="ECO:0000256" key="2">
    <source>
        <dbReference type="SAM" id="SignalP"/>
    </source>
</evidence>
<evidence type="ECO:0000256" key="1">
    <source>
        <dbReference type="SAM" id="Phobius"/>
    </source>
</evidence>
<reference evidence="3 4" key="1">
    <citation type="submission" date="2020-01" db="EMBL/GenBank/DDBJ databases">
        <title>Bacteria diversity of Porities sp.</title>
        <authorList>
            <person name="Wang G."/>
        </authorList>
    </citation>
    <scope>NUCLEOTIDE SEQUENCE [LARGE SCALE GENOMIC DNA]</scope>
    <source>
        <strain evidence="3 4">R33</strain>
    </source>
</reference>
<proteinExistence type="predicted"/>
<dbReference type="RefSeq" id="WP_161436589.1">
    <property type="nucleotide sequence ID" value="NZ_WXYO01000007.1"/>
</dbReference>
<comment type="caution">
    <text evidence="3">The sequence shown here is derived from an EMBL/GenBank/DDBJ whole genome shotgun (WGS) entry which is preliminary data.</text>
</comment>
<accession>A0A6L9EFW3</accession>
<keyword evidence="1" id="KW-0472">Membrane</keyword>
<organism evidence="3 4">
    <name type="scientific">Poritiphilus flavus</name>
    <dbReference type="NCBI Taxonomy" id="2697053"/>
    <lineage>
        <taxon>Bacteria</taxon>
        <taxon>Pseudomonadati</taxon>
        <taxon>Bacteroidota</taxon>
        <taxon>Flavobacteriia</taxon>
        <taxon>Flavobacteriales</taxon>
        <taxon>Flavobacteriaceae</taxon>
        <taxon>Poritiphilus</taxon>
    </lineage>
</organism>
<feature type="signal peptide" evidence="2">
    <location>
        <begin position="1"/>
        <end position="22"/>
    </location>
</feature>
<dbReference type="EMBL" id="WXYO01000007">
    <property type="protein sequence ID" value="NAS13553.1"/>
    <property type="molecule type" value="Genomic_DNA"/>
</dbReference>
<feature type="transmembrane region" description="Helical" evidence="1">
    <location>
        <begin position="97"/>
        <end position="116"/>
    </location>
</feature>
<dbReference type="Proteomes" id="UP000475249">
    <property type="component" value="Unassembled WGS sequence"/>
</dbReference>
<dbReference type="AlphaFoldDB" id="A0A6L9EFW3"/>
<evidence type="ECO:0000313" key="4">
    <source>
        <dbReference type="Proteomes" id="UP000475249"/>
    </source>
</evidence>
<keyword evidence="1" id="KW-0812">Transmembrane</keyword>
<evidence type="ECO:0000313" key="3">
    <source>
        <dbReference type="EMBL" id="NAS13553.1"/>
    </source>
</evidence>
<gene>
    <name evidence="3" type="ORF">GTQ38_16190</name>
</gene>
<name>A0A6L9EFW3_9FLAO</name>
<keyword evidence="2" id="KW-0732">Signal</keyword>
<feature type="transmembrane region" description="Helical" evidence="1">
    <location>
        <begin position="67"/>
        <end position="85"/>
    </location>
</feature>
<protein>
    <submittedName>
        <fullName evidence="3">Uncharacterized protein</fullName>
    </submittedName>
</protein>
<keyword evidence="1" id="KW-1133">Transmembrane helix</keyword>
<sequence length="153" mass="17523">MKKTLLPLLFLFTLFVSFNAQSQEVTMFPGFWDYKYYQDDERITKKELVSLLETNDEALKHWKRSRTFSQLSYVLLAAEVGFLVWQIDRARNDLSTTGPFIGVMASFGVGLTFAILNGSQKRKAVLKYNQGLEKPTAFKILPSKRGLGIVLQF</sequence>
<keyword evidence="4" id="KW-1185">Reference proteome</keyword>
<feature type="chain" id="PRO_5027097768" evidence="2">
    <location>
        <begin position="23"/>
        <end position="153"/>
    </location>
</feature>